<evidence type="ECO:0000256" key="1">
    <source>
        <dbReference type="ARBA" id="ARBA00004442"/>
    </source>
</evidence>
<feature type="domain" description="Outer membrane protein beta-barrel" evidence="4">
    <location>
        <begin position="364"/>
        <end position="755"/>
    </location>
</feature>
<proteinExistence type="predicted"/>
<sequence>MVYKFLVLIFLFGFIKIFSQTVQYSGKIEGNSAKEYLIILTDLNNPVNSFSESTSAQNFTFKNISTGNYKRCITANSFLKCDTISIHNNLINDIISIERENKIQEVIVSNKKPLVQNKNGVLAISVESSPILSNGTAFETLSKLPGVSFNYSNNSFNVKGKPGVQIQVDGQTLYMSNSEVINYLKNISSSDVSEIEINTSPSAKYDASGNAGIINIKTKKITREGYYLGMSFNGTQGKYYKQNLGIKGQYNTQKNRYMLYYINSFNTDFEKADTYRDFLNTSTNQETYAKIKGNTNTLNSQYEHKFNKSNLLINSSFSFYNEKINQNTDLHFYDNQNEPTSTLFSNQNSKNNLKTFDIGFDYNITNKKSKITFKSNYIFYNIKNNSFLSSFQYPATHTYDDLQNESPNKVNIVLSQLDYEIKLDSLSKLETGAKAIYQSIDSENNFYESSVFSLSKSDKYEYNEWIFGSYIQYNKNFNKTSFTVGSRLEYNPLKGVDEKNNFTLKRDNINLFPFFNFSYNPSKNNSFSLSYNKRINRPKFRNLMPFVYYVDQYTRLVGNSELKPSFSHQLEVQYILKNKYIFSIAYFINKNQIYQTPIQDNDNTSTILTPINVNKSNSLSFSSNISLQPLKWWNLNLNGIILYNRISDNTININSSIWSGQMVVSNIFSLPKTLKLEFTTDYRTPFIQGPYKTQDLFTANIGISKSFFDNKLKVSLVGNDIFRTYTVKNTSIIENQISNITQNFDTHWIRLGLVYKLAKGIKKDGTSTDKLSEELKSRAR</sequence>
<keyword evidence="3" id="KW-0998">Cell outer membrane</keyword>
<name>A0A511Y4I9_9FLAO</name>
<dbReference type="InterPro" id="IPR041700">
    <property type="entry name" value="OMP_b-brl_3"/>
</dbReference>
<dbReference type="AlphaFoldDB" id="A0A511Y4I9"/>
<accession>A0A511Y4I9</accession>
<dbReference type="Gene3D" id="2.170.130.10">
    <property type="entry name" value="TonB-dependent receptor, plug domain"/>
    <property type="match status" value="1"/>
</dbReference>
<dbReference type="InterPro" id="IPR037066">
    <property type="entry name" value="Plug_dom_sf"/>
</dbReference>
<evidence type="ECO:0000313" key="5">
    <source>
        <dbReference type="EMBL" id="GEN70126.1"/>
    </source>
</evidence>
<comment type="subcellular location">
    <subcellularLocation>
        <location evidence="1">Cell outer membrane</location>
    </subcellularLocation>
</comment>
<keyword evidence="5" id="KW-0675">Receptor</keyword>
<dbReference type="OrthoDB" id="8764943at2"/>
<comment type="caution">
    <text evidence="5">The sequence shown here is derived from an EMBL/GenBank/DDBJ whole genome shotgun (WGS) entry which is preliminary data.</text>
</comment>
<dbReference type="PANTHER" id="PTHR40980:SF4">
    <property type="entry name" value="TONB-DEPENDENT RECEPTOR-LIKE BETA-BARREL DOMAIN-CONTAINING PROTEIN"/>
    <property type="match status" value="1"/>
</dbReference>
<dbReference type="Gene3D" id="2.40.170.20">
    <property type="entry name" value="TonB-dependent receptor, beta-barrel domain"/>
    <property type="match status" value="1"/>
</dbReference>
<dbReference type="PANTHER" id="PTHR40980">
    <property type="entry name" value="PLUG DOMAIN-CONTAINING PROTEIN"/>
    <property type="match status" value="1"/>
</dbReference>
<evidence type="ECO:0000259" key="4">
    <source>
        <dbReference type="Pfam" id="PF14905"/>
    </source>
</evidence>
<evidence type="ECO:0000256" key="2">
    <source>
        <dbReference type="ARBA" id="ARBA00023136"/>
    </source>
</evidence>
<dbReference type="RefSeq" id="WP_111957816.1">
    <property type="nucleotide sequence ID" value="NZ_BJYI01000001.1"/>
</dbReference>
<dbReference type="EMBL" id="BJYI01000001">
    <property type="protein sequence ID" value="GEN70126.1"/>
    <property type="molecule type" value="Genomic_DNA"/>
</dbReference>
<gene>
    <name evidence="5" type="ORF">CLA01_01980</name>
</gene>
<dbReference type="InterPro" id="IPR036942">
    <property type="entry name" value="Beta-barrel_TonB_sf"/>
</dbReference>
<reference evidence="5 6" key="1">
    <citation type="submission" date="2019-07" db="EMBL/GenBank/DDBJ databases">
        <title>Whole genome shotgun sequence of Chryseobacterium lathyri NBRC 105250.</title>
        <authorList>
            <person name="Hosoyama A."/>
            <person name="Uohara A."/>
            <person name="Ohji S."/>
            <person name="Ichikawa N."/>
        </authorList>
    </citation>
    <scope>NUCLEOTIDE SEQUENCE [LARGE SCALE GENOMIC DNA]</scope>
    <source>
        <strain evidence="5 6">NBRC 105250</strain>
    </source>
</reference>
<evidence type="ECO:0000256" key="3">
    <source>
        <dbReference type="ARBA" id="ARBA00023237"/>
    </source>
</evidence>
<dbReference type="SUPFAM" id="SSF56935">
    <property type="entry name" value="Porins"/>
    <property type="match status" value="1"/>
</dbReference>
<protein>
    <submittedName>
        <fullName evidence="5">TonB-dependent receptor</fullName>
    </submittedName>
</protein>
<dbReference type="GO" id="GO:0009279">
    <property type="term" value="C:cell outer membrane"/>
    <property type="evidence" value="ECO:0007669"/>
    <property type="project" value="UniProtKB-SubCell"/>
</dbReference>
<organism evidence="5 6">
    <name type="scientific">Chryseobacterium lathyri</name>
    <dbReference type="NCBI Taxonomy" id="395933"/>
    <lineage>
        <taxon>Bacteria</taxon>
        <taxon>Pseudomonadati</taxon>
        <taxon>Bacteroidota</taxon>
        <taxon>Flavobacteriia</taxon>
        <taxon>Flavobacteriales</taxon>
        <taxon>Weeksellaceae</taxon>
        <taxon>Chryseobacterium group</taxon>
        <taxon>Chryseobacterium</taxon>
    </lineage>
</organism>
<keyword evidence="2" id="KW-0472">Membrane</keyword>
<evidence type="ECO:0000313" key="6">
    <source>
        <dbReference type="Proteomes" id="UP000321150"/>
    </source>
</evidence>
<dbReference type="Proteomes" id="UP000321150">
    <property type="component" value="Unassembled WGS sequence"/>
</dbReference>
<dbReference type="Pfam" id="PF14905">
    <property type="entry name" value="OMP_b-brl_3"/>
    <property type="match status" value="1"/>
</dbReference>